<name>A0A401S6D8_CHIPU</name>
<feature type="domain" description="HTH CENPB-type" evidence="5">
    <location>
        <begin position="84"/>
        <end position="163"/>
    </location>
</feature>
<dbReference type="InterPro" id="IPR004875">
    <property type="entry name" value="DDE_SF_endonuclease_dom"/>
</dbReference>
<dbReference type="EMBL" id="BEZZ01000105">
    <property type="protein sequence ID" value="GCC25938.1"/>
    <property type="molecule type" value="Genomic_DNA"/>
</dbReference>
<keyword evidence="2" id="KW-0238">DNA-binding</keyword>
<dbReference type="Pfam" id="PF03221">
    <property type="entry name" value="HTH_Tnp_Tc5"/>
    <property type="match status" value="1"/>
</dbReference>
<dbReference type="Proteomes" id="UP000287033">
    <property type="component" value="Unassembled WGS sequence"/>
</dbReference>
<dbReference type="GO" id="GO:0003677">
    <property type="term" value="F:DNA binding"/>
    <property type="evidence" value="ECO:0007669"/>
    <property type="project" value="UniProtKB-KW"/>
</dbReference>
<keyword evidence="7" id="KW-1185">Reference proteome</keyword>
<dbReference type="Pfam" id="PF03184">
    <property type="entry name" value="DDE_1"/>
    <property type="match status" value="1"/>
</dbReference>
<dbReference type="InterPro" id="IPR007889">
    <property type="entry name" value="HTH_Psq"/>
</dbReference>
<evidence type="ECO:0000256" key="2">
    <source>
        <dbReference type="ARBA" id="ARBA00023125"/>
    </source>
</evidence>
<sequence>MGGHSNKNVYRKRPGEKIAGGDRKRQAITLEVKLDVIKRFERNERTCDIVRATGIKESTLRTIRDNAERIKASCIAGTSLSASKSVRSRPRELEVMERHLSVWIEDQAKKRCGTSFLTIKQKALSIYEELRKKAENPADVPAFSASSGWFAGFKNRYAFHNVKLCGDAASAGEECVMTFLPMVKKLIEEEGYNFDQIFNLDETGLYRKRMPSGTYVSKNVAHAPDAKVAKDRMTVLLGANASGDLKLKPVMVYHSAKPRTLKTYLKSTLDEVQDTAPRELSTSLLAALAQINKNMPIPKTSGPKIFSLSERR</sequence>
<dbReference type="InterPro" id="IPR009057">
    <property type="entry name" value="Homeodomain-like_sf"/>
</dbReference>
<evidence type="ECO:0000313" key="6">
    <source>
        <dbReference type="EMBL" id="GCC25938.1"/>
    </source>
</evidence>
<dbReference type="PROSITE" id="PS51253">
    <property type="entry name" value="HTH_CENPB"/>
    <property type="match status" value="1"/>
</dbReference>
<evidence type="ECO:0000259" key="5">
    <source>
        <dbReference type="PROSITE" id="PS51253"/>
    </source>
</evidence>
<dbReference type="STRING" id="137246.A0A401S6D8"/>
<dbReference type="InterPro" id="IPR006600">
    <property type="entry name" value="HTH_CenpB_DNA-bd_dom"/>
</dbReference>
<dbReference type="PANTHER" id="PTHR19303">
    <property type="entry name" value="TRANSPOSON"/>
    <property type="match status" value="1"/>
</dbReference>
<comment type="subcellular location">
    <subcellularLocation>
        <location evidence="1">Nucleus</location>
    </subcellularLocation>
</comment>
<dbReference type="InterPro" id="IPR050863">
    <property type="entry name" value="CenT-Element_Derived"/>
</dbReference>
<dbReference type="AlphaFoldDB" id="A0A401S6D8"/>
<dbReference type="SMART" id="SM00674">
    <property type="entry name" value="CENPB"/>
    <property type="match status" value="1"/>
</dbReference>
<dbReference type="Pfam" id="PF04218">
    <property type="entry name" value="CENP-B_N"/>
    <property type="match status" value="1"/>
</dbReference>
<feature type="region of interest" description="Disordered" evidence="4">
    <location>
        <begin position="1"/>
        <end position="22"/>
    </location>
</feature>
<accession>A0A401S6D8</accession>
<evidence type="ECO:0000256" key="1">
    <source>
        <dbReference type="ARBA" id="ARBA00004123"/>
    </source>
</evidence>
<dbReference type="OMA" id="KHTHFRA"/>
<dbReference type="PANTHER" id="PTHR19303:SF26">
    <property type="entry name" value="TIGGER TRANSPOSABLE ELEMENT-DERIVED PROTEIN 1"/>
    <property type="match status" value="1"/>
</dbReference>
<evidence type="ECO:0000256" key="4">
    <source>
        <dbReference type="SAM" id="MobiDB-lite"/>
    </source>
</evidence>
<evidence type="ECO:0000313" key="7">
    <source>
        <dbReference type="Proteomes" id="UP000287033"/>
    </source>
</evidence>
<protein>
    <recommendedName>
        <fullName evidence="5">HTH CENPB-type domain-containing protein</fullName>
    </recommendedName>
</protein>
<keyword evidence="3" id="KW-0539">Nucleus</keyword>
<reference evidence="6 7" key="1">
    <citation type="journal article" date="2018" name="Nat. Ecol. Evol.">
        <title>Shark genomes provide insights into elasmobranch evolution and the origin of vertebrates.</title>
        <authorList>
            <person name="Hara Y"/>
            <person name="Yamaguchi K"/>
            <person name="Onimaru K"/>
            <person name="Kadota M"/>
            <person name="Koyanagi M"/>
            <person name="Keeley SD"/>
            <person name="Tatsumi K"/>
            <person name="Tanaka K"/>
            <person name="Motone F"/>
            <person name="Kageyama Y"/>
            <person name="Nozu R"/>
            <person name="Adachi N"/>
            <person name="Nishimura O"/>
            <person name="Nakagawa R"/>
            <person name="Tanegashima C"/>
            <person name="Kiyatake I"/>
            <person name="Matsumoto R"/>
            <person name="Murakumo K"/>
            <person name="Nishida K"/>
            <person name="Terakita A"/>
            <person name="Kuratani S"/>
            <person name="Sato K"/>
            <person name="Hyodo S Kuraku.S."/>
        </authorList>
    </citation>
    <scope>NUCLEOTIDE SEQUENCE [LARGE SCALE GENOMIC DNA]</scope>
</reference>
<proteinExistence type="predicted"/>
<feature type="compositionally biased region" description="Basic and acidic residues" evidence="4">
    <location>
        <begin position="13"/>
        <end position="22"/>
    </location>
</feature>
<dbReference type="OrthoDB" id="125347at2759"/>
<organism evidence="6 7">
    <name type="scientific">Chiloscyllium punctatum</name>
    <name type="common">Brownbanded bambooshark</name>
    <name type="synonym">Hemiscyllium punctatum</name>
    <dbReference type="NCBI Taxonomy" id="137246"/>
    <lineage>
        <taxon>Eukaryota</taxon>
        <taxon>Metazoa</taxon>
        <taxon>Chordata</taxon>
        <taxon>Craniata</taxon>
        <taxon>Vertebrata</taxon>
        <taxon>Chondrichthyes</taxon>
        <taxon>Elasmobranchii</taxon>
        <taxon>Galeomorphii</taxon>
        <taxon>Galeoidea</taxon>
        <taxon>Orectolobiformes</taxon>
        <taxon>Hemiscylliidae</taxon>
        <taxon>Chiloscyllium</taxon>
    </lineage>
</organism>
<dbReference type="SUPFAM" id="SSF46689">
    <property type="entry name" value="Homeodomain-like"/>
    <property type="match status" value="2"/>
</dbReference>
<gene>
    <name evidence="6" type="ORF">chiPu_0004352</name>
</gene>
<dbReference type="GO" id="GO:0005634">
    <property type="term" value="C:nucleus"/>
    <property type="evidence" value="ECO:0007669"/>
    <property type="project" value="UniProtKB-SubCell"/>
</dbReference>
<comment type="caution">
    <text evidence="6">The sequence shown here is derived from an EMBL/GenBank/DDBJ whole genome shotgun (WGS) entry which is preliminary data.</text>
</comment>
<dbReference type="Gene3D" id="1.10.10.60">
    <property type="entry name" value="Homeodomain-like"/>
    <property type="match status" value="2"/>
</dbReference>
<evidence type="ECO:0000256" key="3">
    <source>
        <dbReference type="ARBA" id="ARBA00023242"/>
    </source>
</evidence>